<feature type="transmembrane region" description="Helical" evidence="1">
    <location>
        <begin position="12"/>
        <end position="31"/>
    </location>
</feature>
<dbReference type="EMBL" id="QZMU01000001">
    <property type="protein sequence ID" value="RRQ21290.1"/>
    <property type="molecule type" value="Genomic_DNA"/>
</dbReference>
<dbReference type="OrthoDB" id="9781614at2"/>
<feature type="transmembrane region" description="Helical" evidence="1">
    <location>
        <begin position="226"/>
        <end position="247"/>
    </location>
</feature>
<protein>
    <submittedName>
        <fullName evidence="2">DUF1538 domain-containing protein</fullName>
    </submittedName>
</protein>
<evidence type="ECO:0000313" key="3">
    <source>
        <dbReference type="Proteomes" id="UP000287798"/>
    </source>
</evidence>
<name>A0A426QHS9_9GAMM</name>
<evidence type="ECO:0000256" key="1">
    <source>
        <dbReference type="SAM" id="Phobius"/>
    </source>
</evidence>
<dbReference type="AlphaFoldDB" id="A0A426QHS9"/>
<reference evidence="2 3" key="1">
    <citation type="journal article" date="2010" name="Int. J. Syst. Evol. Microbiol.">
        <title>Thiohalobacter thiocyanaticus gen. nov., sp. nov., a moderately halophilic, sulfur-oxidizing gammaproteobacterium from hypersaline lakes, that utilizes thiocyanate.</title>
        <authorList>
            <person name="Sorokin D.Y."/>
            <person name="Kovaleva O.L."/>
            <person name="Tourova T.P."/>
            <person name="Muyzer G."/>
        </authorList>
    </citation>
    <scope>NUCLEOTIDE SEQUENCE [LARGE SCALE GENOMIC DNA]</scope>
    <source>
        <strain evidence="2 3">Hrh1</strain>
    </source>
</reference>
<keyword evidence="1" id="KW-1133">Transmembrane helix</keyword>
<keyword evidence="1" id="KW-0812">Transmembrane</keyword>
<keyword evidence="3" id="KW-1185">Reference proteome</keyword>
<feature type="transmembrane region" description="Helical" evidence="1">
    <location>
        <begin position="43"/>
        <end position="61"/>
    </location>
</feature>
<dbReference type="RefSeq" id="WP_125180506.1">
    <property type="nucleotide sequence ID" value="NZ_QZMU01000001.1"/>
</dbReference>
<proteinExistence type="predicted"/>
<gene>
    <name evidence="2" type="ORF">D6C00_04560</name>
</gene>
<evidence type="ECO:0000313" key="2">
    <source>
        <dbReference type="EMBL" id="RRQ21290.1"/>
    </source>
</evidence>
<feature type="transmembrane region" description="Helical" evidence="1">
    <location>
        <begin position="99"/>
        <end position="124"/>
    </location>
</feature>
<feature type="transmembrane region" description="Helical" evidence="1">
    <location>
        <begin position="194"/>
        <end position="214"/>
    </location>
</feature>
<dbReference type="InterPro" id="IPR011435">
    <property type="entry name" value="UmpAB"/>
</dbReference>
<feature type="transmembrane region" description="Helical" evidence="1">
    <location>
        <begin position="164"/>
        <end position="182"/>
    </location>
</feature>
<keyword evidence="1" id="KW-0472">Membrane</keyword>
<feature type="transmembrane region" description="Helical" evidence="1">
    <location>
        <begin position="136"/>
        <end position="158"/>
    </location>
</feature>
<accession>A0A426QHS9</accession>
<dbReference type="Proteomes" id="UP000287798">
    <property type="component" value="Unassembled WGS sequence"/>
</dbReference>
<dbReference type="Pfam" id="PF07556">
    <property type="entry name" value="DUF1538"/>
    <property type="match status" value="1"/>
</dbReference>
<comment type="caution">
    <text evidence="2">The sequence shown here is derived from an EMBL/GenBank/DDBJ whole genome shotgun (WGS) entry which is preliminary data.</text>
</comment>
<sequence length="261" mass="27770">MPEAAGMLDVLIQTLRDVLPIAAVLFGFQVLVLRRPIPNLRRVLLGFVYVLVGLSLFLQGLEQALFPLGKLMAEQLTQPQFLFDGAGAHPGVIGWTDYVWVYVFAACIGFSTAIAEPALIAVAIKANQVSAGAIGVWGLRVAVALGVATGITLGAFRIVTGLPLHYFIIAGYVVVIVQTTMAPRLIVPLAYDSGGVSTSTVTVPLVAALGLGLAGNVPGRSPLLDGFGMIAFACLFPIITVMGYAQLSHWRARRRRDDENE</sequence>
<organism evidence="2 3">
    <name type="scientific">Thiohalobacter thiocyanaticus</name>
    <dbReference type="NCBI Taxonomy" id="585455"/>
    <lineage>
        <taxon>Bacteria</taxon>
        <taxon>Pseudomonadati</taxon>
        <taxon>Pseudomonadota</taxon>
        <taxon>Gammaproteobacteria</taxon>
        <taxon>Thiohalobacterales</taxon>
        <taxon>Thiohalobacteraceae</taxon>
        <taxon>Thiohalobacter</taxon>
    </lineage>
</organism>